<dbReference type="WBParaSite" id="MCU_011833-RA">
    <property type="protein sequence ID" value="MCU_011833-RA"/>
    <property type="gene ID" value="MCU_011833"/>
</dbReference>
<dbReference type="AlphaFoldDB" id="A0A5K3G0Y6"/>
<protein>
    <submittedName>
        <fullName evidence="1">Uncharacterized protein</fullName>
    </submittedName>
</protein>
<evidence type="ECO:0000313" key="1">
    <source>
        <dbReference type="WBParaSite" id="MCU_011833-RA"/>
    </source>
</evidence>
<proteinExistence type="predicted"/>
<organism evidence="1">
    <name type="scientific">Mesocestoides corti</name>
    <name type="common">Flatworm</name>
    <dbReference type="NCBI Taxonomy" id="53468"/>
    <lineage>
        <taxon>Eukaryota</taxon>
        <taxon>Metazoa</taxon>
        <taxon>Spiralia</taxon>
        <taxon>Lophotrochozoa</taxon>
        <taxon>Platyhelminthes</taxon>
        <taxon>Cestoda</taxon>
        <taxon>Eucestoda</taxon>
        <taxon>Cyclophyllidea</taxon>
        <taxon>Mesocestoididae</taxon>
        <taxon>Mesocestoides</taxon>
    </lineage>
</organism>
<name>A0A5K3G0Y6_MESCO</name>
<accession>A0A5K3G0Y6</accession>
<sequence>MSGVASVVDSDGRRLTRLGPLHLKRHWQVSDDDMHLRMDLQWMKSSSRKSTRAKSLVNYLLGPISCQMRGTDSVEMDILPVMNSARNQARS</sequence>
<reference evidence="1" key="1">
    <citation type="submission" date="2019-11" db="UniProtKB">
        <authorList>
            <consortium name="WormBaseParasite"/>
        </authorList>
    </citation>
    <scope>IDENTIFICATION</scope>
</reference>